<feature type="domain" description="Terminase ATPase subunit N-terminal" evidence="3">
    <location>
        <begin position="7"/>
        <end position="45"/>
    </location>
</feature>
<evidence type="ECO:0000313" key="5">
    <source>
        <dbReference type="EMBL" id="NMD86723.1"/>
    </source>
</evidence>
<feature type="domain" description="Terminase large subunit gp17-like C-terminal" evidence="4">
    <location>
        <begin position="413"/>
        <end position="570"/>
    </location>
</feature>
<reference evidence="5 6" key="1">
    <citation type="submission" date="2020-04" db="EMBL/GenBank/DDBJ databases">
        <authorList>
            <person name="Hitch T.C.A."/>
            <person name="Wylensek D."/>
            <person name="Clavel T."/>
        </authorList>
    </citation>
    <scope>NUCLEOTIDE SEQUENCE [LARGE SCALE GENOMIC DNA]</scope>
    <source>
        <strain evidence="5 6">COR2-253-APC-1A</strain>
    </source>
</reference>
<dbReference type="Pfam" id="PF03237">
    <property type="entry name" value="Terminase_6N"/>
    <property type="match status" value="1"/>
</dbReference>
<dbReference type="SUPFAM" id="SSF46689">
    <property type="entry name" value="Homeodomain-like"/>
    <property type="match status" value="1"/>
</dbReference>
<dbReference type="Pfam" id="PF06056">
    <property type="entry name" value="Terminase_5"/>
    <property type="match status" value="1"/>
</dbReference>
<evidence type="ECO:0000256" key="1">
    <source>
        <dbReference type="ARBA" id="ARBA00022612"/>
    </source>
</evidence>
<evidence type="ECO:0000313" key="6">
    <source>
        <dbReference type="Proteomes" id="UP000576225"/>
    </source>
</evidence>
<dbReference type="RefSeq" id="WP_168962354.1">
    <property type="nucleotide sequence ID" value="NZ_JABAEW010000014.1"/>
</dbReference>
<dbReference type="Gene3D" id="3.30.420.240">
    <property type="match status" value="1"/>
</dbReference>
<evidence type="ECO:0000256" key="2">
    <source>
        <dbReference type="SAM" id="MobiDB-lite"/>
    </source>
</evidence>
<dbReference type="InterPro" id="IPR010332">
    <property type="entry name" value="ATPase_terminase-su_N"/>
</dbReference>
<accession>A0A848AWN4</accession>
<sequence length="587" mass="67204">MSYTEEQKQEARNRFFQGETIPEIAVALNIERRTLYNWRNAESWMIARPDDPEILIRQRITLLTGRENKTELEIHELFGLVDKLLAFEKLRNRYQNRKAAEPGETGGAGGSGRARSGGSKKRGPKNDFRDIDETELLEQFRDGLFEYQIDLWEHRTERIRNILKSRQIGATWYFSREAFADALLTGKNKVFVSASRAQADYFRGYICAFAREWFDMELAGKDKIELHTPHGVATLYFLSTNSATAQGAHGDLYVDEYFWIPNFEKLASVTRPIASHKEWRMTYFSTPSAKSHSAYPFWSGDKFNESRKAANQPLVEFPARDTLRRGGVRCPDGQWREIITLDDAIRRGCTCFDKETLLLEYTPEEYRNFFDCYFFDDTNSVFKLAELEKCLVDPADAWHDIKPGLRYAGPVWVGYDPSRTRDGASIIVMAAPLTPGGKFRVLEKINMRDVAWQAQADRIKTITEQYNVRYIGIDVTGNGSGVFEMVKVFYPAATAIFYSIEQKTQLVLKAQQIISQGRIEWPAEYSSIAAGFMQIHRCITGNGQITYAANRTDKTGHADDAWAVMHALMKEGLVPKYMRRRGTVVIG</sequence>
<name>A0A848AWN4_9BACT</name>
<dbReference type="InterPro" id="IPR035421">
    <property type="entry name" value="Terminase_6C"/>
</dbReference>
<keyword evidence="1" id="KW-1188">Viral release from host cell</keyword>
<dbReference type="Proteomes" id="UP000576225">
    <property type="component" value="Unassembled WGS sequence"/>
</dbReference>
<feature type="region of interest" description="Disordered" evidence="2">
    <location>
        <begin position="97"/>
        <end position="128"/>
    </location>
</feature>
<proteinExistence type="predicted"/>
<dbReference type="AlphaFoldDB" id="A0A848AWN4"/>
<dbReference type="Gene3D" id="3.40.50.300">
    <property type="entry name" value="P-loop containing nucleotide triphosphate hydrolases"/>
    <property type="match status" value="1"/>
</dbReference>
<comment type="caution">
    <text evidence="5">The sequence shown here is derived from an EMBL/GenBank/DDBJ whole genome shotgun (WGS) entry which is preliminary data.</text>
</comment>
<dbReference type="InterPro" id="IPR027417">
    <property type="entry name" value="P-loop_NTPase"/>
</dbReference>
<dbReference type="Pfam" id="PF17289">
    <property type="entry name" value="Terminase_6C"/>
    <property type="match status" value="1"/>
</dbReference>
<dbReference type="InterPro" id="IPR009057">
    <property type="entry name" value="Homeodomain-like_sf"/>
</dbReference>
<dbReference type="EMBL" id="JABAEW010000014">
    <property type="protein sequence ID" value="NMD86723.1"/>
    <property type="molecule type" value="Genomic_DNA"/>
</dbReference>
<gene>
    <name evidence="5" type="ORF">HF882_09020</name>
</gene>
<organism evidence="5 6">
    <name type="scientific">Victivallis vadensis</name>
    <dbReference type="NCBI Taxonomy" id="172901"/>
    <lineage>
        <taxon>Bacteria</taxon>
        <taxon>Pseudomonadati</taxon>
        <taxon>Lentisphaerota</taxon>
        <taxon>Lentisphaeria</taxon>
        <taxon>Victivallales</taxon>
        <taxon>Victivallaceae</taxon>
        <taxon>Victivallis</taxon>
    </lineage>
</organism>
<evidence type="ECO:0000259" key="4">
    <source>
        <dbReference type="Pfam" id="PF17289"/>
    </source>
</evidence>
<evidence type="ECO:0000259" key="3">
    <source>
        <dbReference type="Pfam" id="PF06056"/>
    </source>
</evidence>
<protein>
    <submittedName>
        <fullName evidence="5">Terminase</fullName>
    </submittedName>
</protein>